<protein>
    <recommendedName>
        <fullName evidence="3">Ribbon-helix-helix CopG family protein</fullName>
    </recommendedName>
</protein>
<sequence>MTTQMTLRIPDDLAEFIDQLSTAGAGSRATVVTQAVAWYRQRLQGEADARILEERGDYDDFDGLAAHSSIGD</sequence>
<evidence type="ECO:0000313" key="1">
    <source>
        <dbReference type="EMBL" id="REE04316.1"/>
    </source>
</evidence>
<reference evidence="1 2" key="1">
    <citation type="submission" date="2018-07" db="EMBL/GenBank/DDBJ databases">
        <title>Sequencing the genomes of 1000 actinobacteria strains.</title>
        <authorList>
            <person name="Klenk H.-P."/>
        </authorList>
    </citation>
    <scope>NUCLEOTIDE SEQUENCE [LARGE SCALE GENOMIC DNA]</scope>
    <source>
        <strain evidence="1 2">DSM 14442</strain>
    </source>
</reference>
<evidence type="ECO:0008006" key="3">
    <source>
        <dbReference type="Google" id="ProtNLM"/>
    </source>
</evidence>
<dbReference type="Proteomes" id="UP000256727">
    <property type="component" value="Unassembled WGS sequence"/>
</dbReference>
<keyword evidence="2" id="KW-1185">Reference proteome</keyword>
<proteinExistence type="predicted"/>
<gene>
    <name evidence="1" type="ORF">C8E99_2150</name>
</gene>
<dbReference type="RefSeq" id="WP_115932275.1">
    <property type="nucleotide sequence ID" value="NZ_QREH01000001.1"/>
</dbReference>
<evidence type="ECO:0000313" key="2">
    <source>
        <dbReference type="Proteomes" id="UP000256727"/>
    </source>
</evidence>
<comment type="caution">
    <text evidence="1">The sequence shown here is derived from an EMBL/GenBank/DDBJ whole genome shotgun (WGS) entry which is preliminary data.</text>
</comment>
<accession>A0A3D9LF91</accession>
<dbReference type="AlphaFoldDB" id="A0A3D9LF91"/>
<organism evidence="1 2">
    <name type="scientific">Citricoccus muralis</name>
    <dbReference type="NCBI Taxonomy" id="169134"/>
    <lineage>
        <taxon>Bacteria</taxon>
        <taxon>Bacillati</taxon>
        <taxon>Actinomycetota</taxon>
        <taxon>Actinomycetes</taxon>
        <taxon>Micrococcales</taxon>
        <taxon>Micrococcaceae</taxon>
        <taxon>Citricoccus</taxon>
    </lineage>
</organism>
<dbReference type="EMBL" id="QREH01000001">
    <property type="protein sequence ID" value="REE04316.1"/>
    <property type="molecule type" value="Genomic_DNA"/>
</dbReference>
<dbReference type="OrthoDB" id="3541837at2"/>
<name>A0A3D9LF91_9MICC</name>